<sequence length="678" mass="75522">MKSLEEFKGATKPVLGRLKKLGITNTFDLALHLPLRYVDETRITSIRDLRLGDHAQVEGVVIHAEAQYRPRKALVLQLEDASGLLHLRFLNFYPSQQAQFQPGVRLRVFGETRQGFFGMEMVHPQCRKVGEDEPLQQSLTPVYPTTAGMGQGSLRKLIHQAVLEVEPEDTLPSTLLERLHLPPFAEALQLLHHPTPEVPMSALEDREHPAWRRLAFDELLAQQLSMRKHYARRHEQEAPSLSTQNQLTAQLLASLPFQLTEAQKRVVAEISADLAQPHPMQRLLQGDVGSGKTVVAALAALQSIENGWQAALMAPTEILAEQHYQKLAAWLEPMGVQVVWLSGSQTKAARAPAMKACAEGTAQLAVGTHALFQEKVEFANLALAIVDEQHRFGVHQRLALRQKGGQPHQLMMSATPIPRTLSMSYYADLDVSVIDELPPGRTPIVTKLVADNRRDEVVMAVRNACMEGRQAYWVCPLIEESEALELQTAIDTHAMLSEALPELKVGLVHGRMKSAEKQAVMEAFSCNEIQLLVATTVIEVGVDVPNASLMIIEHAERFGLSQLHQLRGRVGRGAAKSVCILMYQKPLSQTARERLKIIYENSDGFEIARADLHLRGPGEFLGVRQSGVPMLKIADLERDADLLEAARAYADRLLAKCPEIAERHLQRWLGHAEEYVKV</sequence>
<keyword evidence="8" id="KW-0238">DNA-binding</keyword>
<proteinExistence type="inferred from homology"/>
<evidence type="ECO:0000256" key="13">
    <source>
        <dbReference type="ARBA" id="ARBA00034808"/>
    </source>
</evidence>
<dbReference type="AlphaFoldDB" id="A0A2R5FAN7"/>
<evidence type="ECO:0000256" key="14">
    <source>
        <dbReference type="ARBA" id="ARBA00048988"/>
    </source>
</evidence>
<evidence type="ECO:0000256" key="15">
    <source>
        <dbReference type="RuleBase" id="RU363016"/>
    </source>
</evidence>
<dbReference type="InterPro" id="IPR004609">
    <property type="entry name" value="ATP-dep_DNA_helicase_RecG"/>
</dbReference>
<evidence type="ECO:0000256" key="10">
    <source>
        <dbReference type="ARBA" id="ARBA00023204"/>
    </source>
</evidence>
<dbReference type="PROSITE" id="PS51194">
    <property type="entry name" value="HELICASE_CTER"/>
    <property type="match status" value="1"/>
</dbReference>
<evidence type="ECO:0000256" key="1">
    <source>
        <dbReference type="ARBA" id="ARBA00007504"/>
    </source>
</evidence>
<comment type="function">
    <text evidence="15">Plays a critical role in recombination and DNA repair. Helps process Holliday junction intermediates to mature products by catalyzing branch migration. Has replication fork regression activity, unwinds stalled or blocked replication forks to make a HJ that can be resolved. Has a DNA unwinding activity characteristic of a DNA helicase with 3'-5' polarity.</text>
</comment>
<keyword evidence="10 15" id="KW-0234">DNA repair</keyword>
<dbReference type="SMART" id="SM00487">
    <property type="entry name" value="DEXDc"/>
    <property type="match status" value="1"/>
</dbReference>
<dbReference type="NCBIfam" id="NF008165">
    <property type="entry name" value="PRK10917.1-3"/>
    <property type="match status" value="1"/>
</dbReference>
<dbReference type="GO" id="GO:0006310">
    <property type="term" value="P:DNA recombination"/>
    <property type="evidence" value="ECO:0007669"/>
    <property type="project" value="UniProtKB-UniRule"/>
</dbReference>
<dbReference type="Gene3D" id="3.40.50.300">
    <property type="entry name" value="P-loop containing nucleotide triphosphate hydrolases"/>
    <property type="match status" value="2"/>
</dbReference>
<dbReference type="Pfam" id="PF00270">
    <property type="entry name" value="DEAD"/>
    <property type="match status" value="1"/>
</dbReference>
<evidence type="ECO:0000256" key="8">
    <source>
        <dbReference type="ARBA" id="ARBA00023125"/>
    </source>
</evidence>
<dbReference type="NCBIfam" id="NF008168">
    <property type="entry name" value="PRK10917.2-2"/>
    <property type="match status" value="1"/>
</dbReference>
<protein>
    <recommendedName>
        <fullName evidence="2 15">ATP-dependent DNA helicase RecG</fullName>
        <ecNumber evidence="13 15">5.6.2.4</ecNumber>
    </recommendedName>
</protein>
<dbReference type="RefSeq" id="WP_109015179.1">
    <property type="nucleotide sequence ID" value="NZ_BDOQ01000004.1"/>
</dbReference>
<dbReference type="Proteomes" id="UP000245081">
    <property type="component" value="Unassembled WGS sequence"/>
</dbReference>
<dbReference type="FunFam" id="3.40.50.300:FF:000391">
    <property type="entry name" value="ATP-dependent DNA helicase RecG"/>
    <property type="match status" value="1"/>
</dbReference>
<dbReference type="InterPro" id="IPR047112">
    <property type="entry name" value="RecG/Mfd"/>
</dbReference>
<dbReference type="Gene3D" id="2.40.50.140">
    <property type="entry name" value="Nucleic acid-binding proteins"/>
    <property type="match status" value="1"/>
</dbReference>
<keyword evidence="6 15" id="KW-0347">Helicase</keyword>
<dbReference type="OrthoDB" id="9804325at2"/>
<dbReference type="CDD" id="cd18811">
    <property type="entry name" value="SF2_C_RecG"/>
    <property type="match status" value="1"/>
</dbReference>
<evidence type="ECO:0000256" key="3">
    <source>
        <dbReference type="ARBA" id="ARBA00022741"/>
    </source>
</evidence>
<dbReference type="InterPro" id="IPR001650">
    <property type="entry name" value="Helicase_C-like"/>
</dbReference>
<evidence type="ECO:0000256" key="11">
    <source>
        <dbReference type="ARBA" id="ARBA00023235"/>
    </source>
</evidence>
<comment type="catalytic activity">
    <reaction evidence="14 15">
        <text>ATP + H2O = ADP + phosphate + H(+)</text>
        <dbReference type="Rhea" id="RHEA:13065"/>
        <dbReference type="ChEBI" id="CHEBI:15377"/>
        <dbReference type="ChEBI" id="CHEBI:15378"/>
        <dbReference type="ChEBI" id="CHEBI:30616"/>
        <dbReference type="ChEBI" id="CHEBI:43474"/>
        <dbReference type="ChEBI" id="CHEBI:456216"/>
        <dbReference type="EC" id="5.6.2.4"/>
    </reaction>
</comment>
<dbReference type="NCBIfam" id="TIGR00643">
    <property type="entry name" value="recG"/>
    <property type="match status" value="1"/>
</dbReference>
<dbReference type="SUPFAM" id="SSF50249">
    <property type="entry name" value="Nucleic acid-binding proteins"/>
    <property type="match status" value="1"/>
</dbReference>
<keyword evidence="7 15" id="KW-0067">ATP-binding</keyword>
<evidence type="ECO:0000256" key="9">
    <source>
        <dbReference type="ARBA" id="ARBA00023172"/>
    </source>
</evidence>
<reference evidence="18 19" key="1">
    <citation type="journal article" date="2018" name="Environ. Microbiol.">
        <title>Isolation and genomic characterization of Novimethylophilus kurashikiensis gen. nov. sp. nov., a new lanthanide-dependent methylotrophic species of Methylophilaceae.</title>
        <authorList>
            <person name="Lv H."/>
            <person name="Sahin N."/>
            <person name="Tani A."/>
        </authorList>
    </citation>
    <scope>NUCLEOTIDE SEQUENCE [LARGE SCALE GENOMIC DNA]</scope>
    <source>
        <strain evidence="18 19">La2-4</strain>
    </source>
</reference>
<evidence type="ECO:0000256" key="7">
    <source>
        <dbReference type="ARBA" id="ARBA00022840"/>
    </source>
</evidence>
<comment type="catalytic activity">
    <reaction evidence="12 15">
        <text>Couples ATP hydrolysis with the unwinding of duplex DNA by translocating in the 3'-5' direction.</text>
        <dbReference type="EC" id="5.6.2.4"/>
    </reaction>
</comment>
<dbReference type="PANTHER" id="PTHR47964:SF1">
    <property type="entry name" value="ATP-DEPENDENT DNA HELICASE HOMOLOG RECG, CHLOROPLASTIC"/>
    <property type="match status" value="1"/>
</dbReference>
<dbReference type="GO" id="GO:0003677">
    <property type="term" value="F:DNA binding"/>
    <property type="evidence" value="ECO:0007669"/>
    <property type="project" value="UniProtKB-KW"/>
</dbReference>
<dbReference type="InterPro" id="IPR045562">
    <property type="entry name" value="RecG_dom3_C"/>
</dbReference>
<dbReference type="InterPro" id="IPR027417">
    <property type="entry name" value="P-loop_NTPase"/>
</dbReference>
<dbReference type="GO" id="GO:0006281">
    <property type="term" value="P:DNA repair"/>
    <property type="evidence" value="ECO:0007669"/>
    <property type="project" value="UniProtKB-UniRule"/>
</dbReference>
<evidence type="ECO:0000256" key="6">
    <source>
        <dbReference type="ARBA" id="ARBA00022806"/>
    </source>
</evidence>
<dbReference type="GO" id="GO:0016887">
    <property type="term" value="F:ATP hydrolysis activity"/>
    <property type="evidence" value="ECO:0007669"/>
    <property type="project" value="RHEA"/>
</dbReference>
<dbReference type="SUPFAM" id="SSF52540">
    <property type="entry name" value="P-loop containing nucleoside triphosphate hydrolases"/>
    <property type="match status" value="2"/>
</dbReference>
<feature type="domain" description="Helicase ATP-binding" evidence="16">
    <location>
        <begin position="273"/>
        <end position="434"/>
    </location>
</feature>
<keyword evidence="4 15" id="KW-0227">DNA damage</keyword>
<dbReference type="InterPro" id="IPR012340">
    <property type="entry name" value="NA-bd_OB-fold"/>
</dbReference>
<keyword evidence="11" id="KW-0413">Isomerase</keyword>
<dbReference type="GO" id="GO:0043138">
    <property type="term" value="F:3'-5' DNA helicase activity"/>
    <property type="evidence" value="ECO:0007669"/>
    <property type="project" value="UniProtKB-EC"/>
</dbReference>
<evidence type="ECO:0000259" key="16">
    <source>
        <dbReference type="PROSITE" id="PS51192"/>
    </source>
</evidence>
<accession>A0A2R5FAN7</accession>
<dbReference type="EMBL" id="BDOQ01000004">
    <property type="protein sequence ID" value="GBG13973.1"/>
    <property type="molecule type" value="Genomic_DNA"/>
</dbReference>
<keyword evidence="9 15" id="KW-0233">DNA recombination</keyword>
<dbReference type="SMART" id="SM00490">
    <property type="entry name" value="HELICc"/>
    <property type="match status" value="1"/>
</dbReference>
<dbReference type="InterPro" id="IPR033454">
    <property type="entry name" value="RecG_wedge"/>
</dbReference>
<organism evidence="18 19">
    <name type="scientific">Novimethylophilus kurashikiensis</name>
    <dbReference type="NCBI Taxonomy" id="1825523"/>
    <lineage>
        <taxon>Bacteria</taxon>
        <taxon>Pseudomonadati</taxon>
        <taxon>Pseudomonadota</taxon>
        <taxon>Betaproteobacteria</taxon>
        <taxon>Nitrosomonadales</taxon>
        <taxon>Methylophilaceae</taxon>
        <taxon>Novimethylophilus</taxon>
    </lineage>
</organism>
<dbReference type="NCBIfam" id="NF008163">
    <property type="entry name" value="PRK10917.1-1"/>
    <property type="match status" value="1"/>
</dbReference>
<keyword evidence="3 15" id="KW-0547">Nucleotide-binding</keyword>
<dbReference type="NCBIfam" id="NF008166">
    <property type="entry name" value="PRK10917.1-4"/>
    <property type="match status" value="1"/>
</dbReference>
<dbReference type="InterPro" id="IPR011545">
    <property type="entry name" value="DEAD/DEAH_box_helicase_dom"/>
</dbReference>
<evidence type="ECO:0000256" key="5">
    <source>
        <dbReference type="ARBA" id="ARBA00022801"/>
    </source>
</evidence>
<evidence type="ECO:0000256" key="12">
    <source>
        <dbReference type="ARBA" id="ARBA00034617"/>
    </source>
</evidence>
<keyword evidence="5 15" id="KW-0378">Hydrolase</keyword>
<evidence type="ECO:0000256" key="4">
    <source>
        <dbReference type="ARBA" id="ARBA00022763"/>
    </source>
</evidence>
<dbReference type="CDD" id="cd17992">
    <property type="entry name" value="DEXHc_RecG"/>
    <property type="match status" value="1"/>
</dbReference>
<gene>
    <name evidence="18" type="primary">recG</name>
    <name evidence="18" type="ORF">NMK_1526</name>
</gene>
<feature type="domain" description="Helicase C-terminal" evidence="17">
    <location>
        <begin position="467"/>
        <end position="613"/>
    </location>
</feature>
<dbReference type="EC" id="5.6.2.4" evidence="13 15"/>
<dbReference type="PROSITE" id="PS51192">
    <property type="entry name" value="HELICASE_ATP_BIND_1"/>
    <property type="match status" value="1"/>
</dbReference>
<keyword evidence="19" id="KW-1185">Reference proteome</keyword>
<dbReference type="GO" id="GO:0005524">
    <property type="term" value="F:ATP binding"/>
    <property type="evidence" value="ECO:0007669"/>
    <property type="project" value="UniProtKB-KW"/>
</dbReference>
<dbReference type="Pfam" id="PF17191">
    <property type="entry name" value="RecG_wedge"/>
    <property type="match status" value="1"/>
</dbReference>
<dbReference type="PANTHER" id="PTHR47964">
    <property type="entry name" value="ATP-DEPENDENT DNA HELICASE HOMOLOG RECG, CHLOROPLASTIC"/>
    <property type="match status" value="1"/>
</dbReference>
<comment type="similarity">
    <text evidence="1 15">Belongs to the helicase family. RecG subfamily.</text>
</comment>
<evidence type="ECO:0000256" key="2">
    <source>
        <dbReference type="ARBA" id="ARBA00017846"/>
    </source>
</evidence>
<dbReference type="Pfam" id="PF00271">
    <property type="entry name" value="Helicase_C"/>
    <property type="match status" value="1"/>
</dbReference>
<dbReference type="InterPro" id="IPR014001">
    <property type="entry name" value="Helicase_ATP-bd"/>
</dbReference>
<comment type="caution">
    <text evidence="18">The sequence shown here is derived from an EMBL/GenBank/DDBJ whole genome shotgun (WGS) entry which is preliminary data.</text>
</comment>
<dbReference type="Pfam" id="PF19833">
    <property type="entry name" value="RecG_dom3_C"/>
    <property type="match status" value="1"/>
</dbReference>
<name>A0A2R5FAN7_9PROT</name>
<evidence type="ECO:0000313" key="19">
    <source>
        <dbReference type="Proteomes" id="UP000245081"/>
    </source>
</evidence>
<evidence type="ECO:0000259" key="17">
    <source>
        <dbReference type="PROSITE" id="PS51194"/>
    </source>
</evidence>
<dbReference type="CDD" id="cd04488">
    <property type="entry name" value="RecG_wedge_OBF"/>
    <property type="match status" value="1"/>
</dbReference>
<evidence type="ECO:0000313" key="18">
    <source>
        <dbReference type="EMBL" id="GBG13973.1"/>
    </source>
</evidence>